<keyword evidence="5" id="KW-1185">Reference proteome</keyword>
<dbReference type="InterPro" id="IPR032742">
    <property type="entry name" value="Iec3_N"/>
</dbReference>
<dbReference type="OrthoDB" id="1650at2759"/>
<evidence type="ECO:0000313" key="5">
    <source>
        <dbReference type="Proteomes" id="UP000002058"/>
    </source>
</evidence>
<dbReference type="KEGG" id="ure:UREG_06931"/>
<dbReference type="GO" id="GO:0031011">
    <property type="term" value="C:Ino80 complex"/>
    <property type="evidence" value="ECO:0007669"/>
    <property type="project" value="InterPro"/>
</dbReference>
<evidence type="ECO:0000259" key="3">
    <source>
        <dbReference type="Pfam" id="PF24244"/>
    </source>
</evidence>
<dbReference type="Pfam" id="PF14612">
    <property type="entry name" value="Ino80_Iec3"/>
    <property type="match status" value="1"/>
</dbReference>
<feature type="region of interest" description="Disordered" evidence="1">
    <location>
        <begin position="181"/>
        <end position="278"/>
    </location>
</feature>
<proteinExistence type="predicted"/>
<dbReference type="eggNOG" id="ENOG502SG34">
    <property type="taxonomic scope" value="Eukaryota"/>
</dbReference>
<accession>C4JWI9</accession>
<evidence type="ECO:0000259" key="2">
    <source>
        <dbReference type="Pfam" id="PF14612"/>
    </source>
</evidence>
<dbReference type="GeneID" id="8442470"/>
<gene>
    <name evidence="4" type="ORF">UREG_06931</name>
</gene>
<feature type="domain" description="INO80 complex subunit 3-like middle region" evidence="3">
    <location>
        <begin position="93"/>
        <end position="180"/>
    </location>
</feature>
<dbReference type="STRING" id="336963.C4JWI9"/>
<feature type="compositionally biased region" description="Acidic residues" evidence="1">
    <location>
        <begin position="215"/>
        <end position="227"/>
    </location>
</feature>
<dbReference type="AlphaFoldDB" id="C4JWI9"/>
<dbReference type="Pfam" id="PF24244">
    <property type="entry name" value="Iec3-like_M"/>
    <property type="match status" value="1"/>
</dbReference>
<evidence type="ECO:0000313" key="4">
    <source>
        <dbReference type="EMBL" id="EEP82066.1"/>
    </source>
</evidence>
<dbReference type="InParanoid" id="C4JWI9"/>
<dbReference type="VEuPathDB" id="FungiDB:UREG_06931"/>
<organism evidence="4 5">
    <name type="scientific">Uncinocarpus reesii (strain UAMH 1704)</name>
    <dbReference type="NCBI Taxonomy" id="336963"/>
    <lineage>
        <taxon>Eukaryota</taxon>
        <taxon>Fungi</taxon>
        <taxon>Dikarya</taxon>
        <taxon>Ascomycota</taxon>
        <taxon>Pezizomycotina</taxon>
        <taxon>Eurotiomycetes</taxon>
        <taxon>Eurotiomycetidae</taxon>
        <taxon>Onygenales</taxon>
        <taxon>Onygenaceae</taxon>
        <taxon>Uncinocarpus</taxon>
    </lineage>
</organism>
<dbReference type="GO" id="GO:0006338">
    <property type="term" value="P:chromatin remodeling"/>
    <property type="evidence" value="ECO:0007669"/>
    <property type="project" value="InterPro"/>
</dbReference>
<feature type="compositionally biased region" description="Basic and acidic residues" evidence="1">
    <location>
        <begin position="145"/>
        <end position="154"/>
    </location>
</feature>
<dbReference type="RefSeq" id="XP_002583964.1">
    <property type="nucleotide sequence ID" value="XM_002583918.1"/>
</dbReference>
<dbReference type="EMBL" id="CH476618">
    <property type="protein sequence ID" value="EEP82066.1"/>
    <property type="molecule type" value="Genomic_DNA"/>
</dbReference>
<dbReference type="Proteomes" id="UP000002058">
    <property type="component" value="Unassembled WGS sequence"/>
</dbReference>
<dbReference type="InterPro" id="IPR055449">
    <property type="entry name" value="Iec3-like_M"/>
</dbReference>
<name>C4JWI9_UNCRE</name>
<protein>
    <submittedName>
        <fullName evidence="4">Uncharacterized protein</fullName>
    </submittedName>
</protein>
<feature type="region of interest" description="Disordered" evidence="1">
    <location>
        <begin position="133"/>
        <end position="154"/>
    </location>
</feature>
<reference evidence="5" key="1">
    <citation type="journal article" date="2009" name="Genome Res.">
        <title>Comparative genomic analyses of the human fungal pathogens Coccidioides and their relatives.</title>
        <authorList>
            <person name="Sharpton T.J."/>
            <person name="Stajich J.E."/>
            <person name="Rounsley S.D."/>
            <person name="Gardner M.J."/>
            <person name="Wortman J.R."/>
            <person name="Jordar V.S."/>
            <person name="Maiti R."/>
            <person name="Kodira C.D."/>
            <person name="Neafsey D.E."/>
            <person name="Zeng Q."/>
            <person name="Hung C.-Y."/>
            <person name="McMahan C."/>
            <person name="Muszewska A."/>
            <person name="Grynberg M."/>
            <person name="Mandel M.A."/>
            <person name="Kellner E.M."/>
            <person name="Barker B.M."/>
            <person name="Galgiani J.N."/>
            <person name="Orbach M.J."/>
            <person name="Kirkland T.N."/>
            <person name="Cole G.T."/>
            <person name="Henn M.R."/>
            <person name="Birren B.W."/>
            <person name="Taylor J.W."/>
        </authorList>
    </citation>
    <scope>NUCLEOTIDE SEQUENCE [LARGE SCALE GENOMIC DNA]</scope>
    <source>
        <strain evidence="5">UAMH 1704</strain>
    </source>
</reference>
<feature type="compositionally biased region" description="Low complexity" evidence="1">
    <location>
        <begin position="193"/>
        <end position="209"/>
    </location>
</feature>
<evidence type="ECO:0000256" key="1">
    <source>
        <dbReference type="SAM" id="MobiDB-lite"/>
    </source>
</evidence>
<feature type="domain" description="INO80 complex subunit 3 N-terminal" evidence="2">
    <location>
        <begin position="4"/>
        <end position="29"/>
    </location>
</feature>
<dbReference type="HOGENOM" id="CLU_038623_0_0_1"/>
<sequence>MSIQLLELLLELNSSIRIPRHFRYELDVPTEPFPRAYYQEPDTVPKLNYDVATARQKLREARVKLIEGKISPASCQRLEESITRGDNFAPALHYTELLKTPHAVPANGDHPGPVEDLDSTLGFLSPEHDMEYTNNLDSGAGFTRTGERPSTAEREREIILRNPTSMYHWLRKNDPSAFLETESVGVPEKPSVSTKAAATRTSKRAAAQASKEDKGPEEDAFMLDLEPEVTKGGSRAKRKRDEDGGYRPKGGSSGRSRKKKEDAPKRKRTSTAAAATAS</sequence>